<reference evidence="1 2" key="1">
    <citation type="submission" date="2017-09" db="EMBL/GenBank/DDBJ databases">
        <title>Depth-based differentiation of microbial function through sediment-hosted aquifers and enrichment of novel symbionts in the deep terrestrial subsurface.</title>
        <authorList>
            <person name="Probst A.J."/>
            <person name="Ladd B."/>
            <person name="Jarett J.K."/>
            <person name="Geller-Mcgrath D.E."/>
            <person name="Sieber C.M."/>
            <person name="Emerson J.B."/>
            <person name="Anantharaman K."/>
            <person name="Thomas B.C."/>
            <person name="Malmstrom R."/>
            <person name="Stieglmeier M."/>
            <person name="Klingl A."/>
            <person name="Woyke T."/>
            <person name="Ryan C.M."/>
            <person name="Banfield J.F."/>
        </authorList>
    </citation>
    <scope>NUCLEOTIDE SEQUENCE [LARGE SCALE GENOMIC DNA]</scope>
    <source>
        <strain evidence="1">CG08_land_8_20_14_0_20_40_16</strain>
    </source>
</reference>
<protein>
    <submittedName>
        <fullName evidence="1">Uncharacterized protein</fullName>
    </submittedName>
</protein>
<gene>
    <name evidence="1" type="ORF">COT24_05515</name>
</gene>
<dbReference type="AlphaFoldDB" id="A0A2H0YU75"/>
<dbReference type="EMBL" id="PEXU01000060">
    <property type="protein sequence ID" value="PIS42051.1"/>
    <property type="molecule type" value="Genomic_DNA"/>
</dbReference>
<sequence>MVPNLKLVINPEADIKNCIRFIKESEFVDWFLPLDFQYILSKKFSSLERGKIIREYTRYRYKINEAKIKQGINATKKRWRKAENKFYKIINEIFQGHPWPKGKYLGIASIYFMYPRDIGAKTFYFPWVKIKADPLRVIGHEMIHFIFFDYIKKKYGLNENSKIKSKDPKYVWQVSETFNNVMENWKPYKNIFRENDSKPYPGCEKMYQLMKQQWNKKQDISELLDKGLLK</sequence>
<comment type="caution">
    <text evidence="1">The sequence shown here is derived from an EMBL/GenBank/DDBJ whole genome shotgun (WGS) entry which is preliminary data.</text>
</comment>
<accession>A0A2H0YU75</accession>
<evidence type="ECO:0000313" key="1">
    <source>
        <dbReference type="EMBL" id="PIS42051.1"/>
    </source>
</evidence>
<name>A0A2H0YU75_9BACT</name>
<dbReference type="Proteomes" id="UP000231542">
    <property type="component" value="Unassembled WGS sequence"/>
</dbReference>
<evidence type="ECO:0000313" key="2">
    <source>
        <dbReference type="Proteomes" id="UP000231542"/>
    </source>
</evidence>
<organism evidence="1 2">
    <name type="scientific">Candidatus Kerfeldbacteria bacterium CG08_land_8_20_14_0_20_40_16</name>
    <dbReference type="NCBI Taxonomy" id="2014244"/>
    <lineage>
        <taxon>Bacteria</taxon>
        <taxon>Candidatus Kerfeldiibacteriota</taxon>
    </lineage>
</organism>
<proteinExistence type="predicted"/>